<accession>A0A8J8TP07</accession>
<dbReference type="AlphaFoldDB" id="A0A8J8TP07"/>
<name>A0A8J8TP07_9EURY</name>
<dbReference type="EMBL" id="PHNJ01000014">
    <property type="protein sequence ID" value="TYL36893.1"/>
    <property type="molecule type" value="Genomic_DNA"/>
</dbReference>
<organism evidence="1 2">
    <name type="scientific">Natronococcus pandeyae</name>
    <dbReference type="NCBI Taxonomy" id="2055836"/>
    <lineage>
        <taxon>Archaea</taxon>
        <taxon>Methanobacteriati</taxon>
        <taxon>Methanobacteriota</taxon>
        <taxon>Stenosarchaea group</taxon>
        <taxon>Halobacteria</taxon>
        <taxon>Halobacteriales</taxon>
        <taxon>Natrialbaceae</taxon>
        <taxon>Natronococcus</taxon>
    </lineage>
</organism>
<dbReference type="RefSeq" id="WP_148859876.1">
    <property type="nucleotide sequence ID" value="NZ_PHNJ01000014.1"/>
</dbReference>
<keyword evidence="2" id="KW-1185">Reference proteome</keyword>
<gene>
    <name evidence="1" type="ORF">CV102_20535</name>
</gene>
<reference evidence="1" key="1">
    <citation type="submission" date="2017-11" db="EMBL/GenBank/DDBJ databases">
        <authorList>
            <person name="Kajale S.C."/>
            <person name="Sharma A."/>
        </authorList>
    </citation>
    <scope>NUCLEOTIDE SEQUENCE</scope>
    <source>
        <strain evidence="1">LS1_42</strain>
    </source>
</reference>
<evidence type="ECO:0000313" key="1">
    <source>
        <dbReference type="EMBL" id="TYL36893.1"/>
    </source>
</evidence>
<evidence type="ECO:0000313" key="2">
    <source>
        <dbReference type="Proteomes" id="UP000766904"/>
    </source>
</evidence>
<proteinExistence type="predicted"/>
<comment type="caution">
    <text evidence="1">The sequence shown here is derived from an EMBL/GenBank/DDBJ whole genome shotgun (WGS) entry which is preliminary data.</text>
</comment>
<dbReference type="Proteomes" id="UP000766904">
    <property type="component" value="Unassembled WGS sequence"/>
</dbReference>
<sequence>MSGTISVESTRWQRVFALEVTHDVRSDRVTTAGLEGIPHRVVGDRFEPSNDVLEHRFVQRTIREKTA</sequence>
<protein>
    <submittedName>
        <fullName evidence="1">Uncharacterized protein</fullName>
    </submittedName>
</protein>